<dbReference type="RefSeq" id="WP_338453483.1">
    <property type="nucleotide sequence ID" value="NZ_CP133270.1"/>
</dbReference>
<feature type="transmembrane region" description="Helical" evidence="5">
    <location>
        <begin position="43"/>
        <end position="62"/>
    </location>
</feature>
<proteinExistence type="inferred from homology"/>
<feature type="transmembrane region" description="Helical" evidence="5">
    <location>
        <begin position="165"/>
        <end position="189"/>
    </location>
</feature>
<evidence type="ECO:0000256" key="1">
    <source>
        <dbReference type="ARBA" id="ARBA00004127"/>
    </source>
</evidence>
<feature type="transmembrane region" description="Helical" evidence="5">
    <location>
        <begin position="379"/>
        <end position="401"/>
    </location>
</feature>
<keyword evidence="5" id="KW-0520">NAD</keyword>
<evidence type="ECO:0000256" key="6">
    <source>
        <dbReference type="RuleBase" id="RU000320"/>
    </source>
</evidence>
<feature type="transmembrane region" description="Helical" evidence="5">
    <location>
        <begin position="113"/>
        <end position="130"/>
    </location>
</feature>
<dbReference type="Proteomes" id="UP001330434">
    <property type="component" value="Chromosome"/>
</dbReference>
<evidence type="ECO:0000259" key="7">
    <source>
        <dbReference type="Pfam" id="PF00361"/>
    </source>
</evidence>
<evidence type="ECO:0000256" key="5">
    <source>
        <dbReference type="HAMAP-Rule" id="MF_00445"/>
    </source>
</evidence>
<protein>
    <recommendedName>
        <fullName evidence="5">NADH-quinone oxidoreductase subunit N</fullName>
        <ecNumber evidence="5">7.1.1.-</ecNumber>
    </recommendedName>
    <alternativeName>
        <fullName evidence="5">NADH dehydrogenase I subunit N</fullName>
    </alternativeName>
    <alternativeName>
        <fullName evidence="5">NDH-1 subunit N</fullName>
    </alternativeName>
</protein>
<comment type="function">
    <text evidence="5">NDH-1 shuttles electrons from NADH, via FMN and iron-sulfur (Fe-S) centers, to quinones in the respiratory chain. The immediate electron acceptor for the enzyme in this species is believed to be ubiquinone. Couples the redox reaction to proton translocation (for every two electrons transferred, four hydrogen ions are translocated across the cytoplasmic membrane), and thus conserves the redox energy in a proton gradient.</text>
</comment>
<dbReference type="InterPro" id="IPR010096">
    <property type="entry name" value="NADH-Q_OxRdtase_suN/2"/>
</dbReference>
<keyword evidence="5" id="KW-1003">Cell membrane</keyword>
<dbReference type="NCBIfam" id="TIGR01770">
    <property type="entry name" value="NDH_I_N"/>
    <property type="match status" value="1"/>
</dbReference>
<dbReference type="Pfam" id="PF00361">
    <property type="entry name" value="Proton_antipo_M"/>
    <property type="match status" value="1"/>
</dbReference>
<comment type="similarity">
    <text evidence="5">Belongs to the complex I subunit 2 family.</text>
</comment>
<gene>
    <name evidence="5" type="primary">nuoN</name>
    <name evidence="8" type="ORF">Bealeia1_01420</name>
</gene>
<organism evidence="8 9">
    <name type="scientific">Candidatus Bealeia paramacronuclearis</name>
    <dbReference type="NCBI Taxonomy" id="1921001"/>
    <lineage>
        <taxon>Bacteria</taxon>
        <taxon>Pseudomonadati</taxon>
        <taxon>Pseudomonadota</taxon>
        <taxon>Alphaproteobacteria</taxon>
        <taxon>Holosporales</taxon>
        <taxon>Holosporaceae</taxon>
        <taxon>Candidatus Bealeia</taxon>
    </lineage>
</organism>
<name>A0ABZ2C4U7_9PROT</name>
<dbReference type="PRINTS" id="PR01434">
    <property type="entry name" value="NADHDHGNASE5"/>
</dbReference>
<keyword evidence="5" id="KW-1278">Translocase</keyword>
<evidence type="ECO:0000313" key="8">
    <source>
        <dbReference type="EMBL" id="WVX67222.1"/>
    </source>
</evidence>
<dbReference type="NCBIfam" id="NF004440">
    <property type="entry name" value="PRK05777.1-3"/>
    <property type="match status" value="1"/>
</dbReference>
<keyword evidence="5" id="KW-0874">Quinone</keyword>
<feature type="transmembrane region" description="Helical" evidence="5">
    <location>
        <begin position="413"/>
        <end position="433"/>
    </location>
</feature>
<feature type="transmembrane region" description="Helical" evidence="5">
    <location>
        <begin position="240"/>
        <end position="267"/>
    </location>
</feature>
<dbReference type="HAMAP" id="MF_00445">
    <property type="entry name" value="NDH1_NuoN_1"/>
    <property type="match status" value="1"/>
</dbReference>
<reference evidence="8 9" key="1">
    <citation type="journal article" date="2024" name="Environ. Microbiol.">
        <title>Novel evolutionary insights on the interactions of the Holosporales (Alphaproteobacteria) with eukaryotic hosts from comparative genomics.</title>
        <authorList>
            <person name="Giovannini M."/>
            <person name="Petroni G."/>
            <person name="Castelli M."/>
        </authorList>
    </citation>
    <scope>NUCLEOTIDE SEQUENCE [LARGE SCALE GENOMIC DNA]</scope>
    <source>
        <strain evidence="8 9">US_Bl 15I1</strain>
    </source>
</reference>
<feature type="transmembrane region" description="Helical" evidence="5">
    <location>
        <begin position="12"/>
        <end position="31"/>
    </location>
</feature>
<dbReference type="EC" id="7.1.1.-" evidence="5"/>
<dbReference type="EMBL" id="CP133270">
    <property type="protein sequence ID" value="WVX67222.1"/>
    <property type="molecule type" value="Genomic_DNA"/>
</dbReference>
<comment type="subcellular location">
    <subcellularLocation>
        <location evidence="5">Cell membrane</location>
        <topology evidence="5">Multi-pass membrane protein</topology>
    </subcellularLocation>
    <subcellularLocation>
        <location evidence="1">Endomembrane system</location>
        <topology evidence="1">Multi-pass membrane protein</topology>
    </subcellularLocation>
    <subcellularLocation>
        <location evidence="6">Membrane</location>
        <topology evidence="6">Multi-pass membrane protein</topology>
    </subcellularLocation>
</comment>
<sequence length="496" mass="53366">MLDFYLPNFSLILPEIILAITALGLLLDGVMTGAEKGVAVRRTAHVAILSMIVAGVFLGASWQVDLRQVSFNGQFYLDNYVILTKILVLIGSSSALAMSLSNLQRSAIERFEFPILGLLATLGMMVMLSSNDLLPLFMGLELQGLSLYILAGLSRDRLSVSEAALKYFVLGALSTGLFLYGVSLIYGFAGTTNFDTLTAVFRFGAVDGVSIGVVIGLVFVIASLAFKVSTVPFHMWTPDVYQGAATPVTAFLASAPKIAALALFLRLMMDPFQLLFEQWQQILIVIAAGSMILGAFAALSQTDLKRLLAYSSIGQMGYAVMGIAAGTEEGARGVILYMIIYAAMIIGVFACILHLKSRSRQTFNDISDLSGLSQSHPKLAFVLSTFMFSMAGIPPLAGFFGKLYIFMSAIEAGLTWLAILGVLSSVVSAFYYLRIVKTIYFDALPETPLVMAGSGGAVAFENTIVLNGAFLFTLLFCVYPQGLLRIVQEAVVALMN</sequence>
<feature type="domain" description="NADH:quinone oxidoreductase/Mrp antiporter transmembrane" evidence="7">
    <location>
        <begin position="130"/>
        <end position="427"/>
    </location>
</feature>
<feature type="transmembrane region" description="Helical" evidence="5">
    <location>
        <begin position="209"/>
        <end position="228"/>
    </location>
</feature>
<feature type="transmembrane region" description="Helical" evidence="5">
    <location>
        <begin position="307"/>
        <end position="327"/>
    </location>
</feature>
<feature type="transmembrane region" description="Helical" evidence="5">
    <location>
        <begin position="279"/>
        <end position="300"/>
    </location>
</feature>
<keyword evidence="5" id="KW-0830">Ubiquinone</keyword>
<keyword evidence="4 5" id="KW-0472">Membrane</keyword>
<dbReference type="PANTHER" id="PTHR22773">
    <property type="entry name" value="NADH DEHYDROGENASE"/>
    <property type="match status" value="1"/>
</dbReference>
<comment type="catalytic activity">
    <reaction evidence="5">
        <text>a quinone + NADH + 5 H(+)(in) = a quinol + NAD(+) + 4 H(+)(out)</text>
        <dbReference type="Rhea" id="RHEA:57888"/>
        <dbReference type="ChEBI" id="CHEBI:15378"/>
        <dbReference type="ChEBI" id="CHEBI:24646"/>
        <dbReference type="ChEBI" id="CHEBI:57540"/>
        <dbReference type="ChEBI" id="CHEBI:57945"/>
        <dbReference type="ChEBI" id="CHEBI:132124"/>
    </reaction>
</comment>
<comment type="subunit">
    <text evidence="5">NDH-1 is composed of 14 different subunits. Subunits NuoA, H, J, K, L, M, N constitute the membrane sector of the complex.</text>
</comment>
<evidence type="ECO:0000256" key="3">
    <source>
        <dbReference type="ARBA" id="ARBA00022989"/>
    </source>
</evidence>
<keyword evidence="5" id="KW-0813">Transport</keyword>
<dbReference type="InterPro" id="IPR001750">
    <property type="entry name" value="ND/Mrp_TM"/>
</dbReference>
<feature type="transmembrane region" description="Helical" evidence="5">
    <location>
        <begin position="333"/>
        <end position="355"/>
    </location>
</feature>
<feature type="transmembrane region" description="Helical" evidence="5">
    <location>
        <begin position="82"/>
        <end position="101"/>
    </location>
</feature>
<evidence type="ECO:0000256" key="2">
    <source>
        <dbReference type="ARBA" id="ARBA00022692"/>
    </source>
</evidence>
<evidence type="ECO:0000256" key="4">
    <source>
        <dbReference type="ARBA" id="ARBA00023136"/>
    </source>
</evidence>
<keyword evidence="3 5" id="KW-1133">Transmembrane helix</keyword>
<accession>A0ABZ2C4U7</accession>
<keyword evidence="9" id="KW-1185">Reference proteome</keyword>
<evidence type="ECO:0000313" key="9">
    <source>
        <dbReference type="Proteomes" id="UP001330434"/>
    </source>
</evidence>
<keyword evidence="2 5" id="KW-0812">Transmembrane</keyword>